<keyword evidence="5 14" id="KW-0769">Symport</keyword>
<dbReference type="RefSeq" id="XP_017868514.1">
    <property type="nucleotide sequence ID" value="XM_018013025.1"/>
</dbReference>
<evidence type="ECO:0000256" key="3">
    <source>
        <dbReference type="ARBA" id="ARBA00022448"/>
    </source>
</evidence>
<dbReference type="PROSITE" id="PS50267">
    <property type="entry name" value="NA_NEUROTRAN_SYMP_3"/>
    <property type="match status" value="1"/>
</dbReference>
<dbReference type="PANTHER" id="PTHR11616:SF321">
    <property type="entry name" value="SODIUM-DEPENDENT NUTRIENT AMINO ACID TRANSPORTER 1-RELATED"/>
    <property type="match status" value="1"/>
</dbReference>
<keyword evidence="12" id="KW-0739">Sodium transport</keyword>
<evidence type="ECO:0000256" key="14">
    <source>
        <dbReference type="RuleBase" id="RU003732"/>
    </source>
</evidence>
<feature type="transmembrane region" description="Helical" evidence="16">
    <location>
        <begin position="250"/>
        <end position="271"/>
    </location>
</feature>
<dbReference type="InterPro" id="IPR037272">
    <property type="entry name" value="SNS_sf"/>
</dbReference>
<evidence type="ECO:0000256" key="13">
    <source>
        <dbReference type="ARBA" id="ARBA00037785"/>
    </source>
</evidence>
<keyword evidence="9" id="KW-0406">Ion transport</keyword>
<keyword evidence="11" id="KW-0325">Glycoprotein</keyword>
<name>A0ABM1PMS8_DROAR</name>
<dbReference type="Pfam" id="PF00209">
    <property type="entry name" value="SNF"/>
    <property type="match status" value="1"/>
</dbReference>
<evidence type="ECO:0000313" key="17">
    <source>
        <dbReference type="Proteomes" id="UP000694904"/>
    </source>
</evidence>
<evidence type="ECO:0000256" key="4">
    <source>
        <dbReference type="ARBA" id="ARBA00022692"/>
    </source>
</evidence>
<reference evidence="17" key="2">
    <citation type="journal article" date="2016" name="G3 (Bethesda)">
        <title>Genome Evolution in Three Species of Cactophilic Drosophila.</title>
        <authorList>
            <person name="Sanchez-Flores A."/>
            <person name="Penazola F."/>
            <person name="Carpinteyro-Ponce J."/>
            <person name="Nazario-Yepiz N."/>
            <person name="Abreu-Goodger C."/>
            <person name="Machado C.A."/>
            <person name="Markow T.A."/>
        </authorList>
    </citation>
    <scope>NUCLEOTIDE SEQUENCE [LARGE SCALE GENOMIC DNA]</scope>
</reference>
<keyword evidence="6" id="KW-0029">Amino-acid transport</keyword>
<organism evidence="17 18">
    <name type="scientific">Drosophila arizonae</name>
    <name type="common">Fruit fly</name>
    <dbReference type="NCBI Taxonomy" id="7263"/>
    <lineage>
        <taxon>Eukaryota</taxon>
        <taxon>Metazoa</taxon>
        <taxon>Ecdysozoa</taxon>
        <taxon>Arthropoda</taxon>
        <taxon>Hexapoda</taxon>
        <taxon>Insecta</taxon>
        <taxon>Pterygota</taxon>
        <taxon>Neoptera</taxon>
        <taxon>Endopterygota</taxon>
        <taxon>Diptera</taxon>
        <taxon>Brachycera</taxon>
        <taxon>Muscomorpha</taxon>
        <taxon>Ephydroidea</taxon>
        <taxon>Drosophilidae</taxon>
        <taxon>Drosophila</taxon>
    </lineage>
</organism>
<dbReference type="CDD" id="cd10324">
    <property type="entry name" value="SLC6sbd"/>
    <property type="match status" value="1"/>
</dbReference>
<gene>
    <name evidence="18" type="primary">LOC108617290</name>
</gene>
<feature type="transmembrane region" description="Helical" evidence="16">
    <location>
        <begin position="367"/>
        <end position="388"/>
    </location>
</feature>
<feature type="transmembrane region" description="Helical" evidence="16">
    <location>
        <begin position="537"/>
        <end position="558"/>
    </location>
</feature>
<evidence type="ECO:0000256" key="11">
    <source>
        <dbReference type="ARBA" id="ARBA00023180"/>
    </source>
</evidence>
<keyword evidence="10 16" id="KW-0472">Membrane</keyword>
<sequence>MEQQSNNNNINNNNNNSNNGYLNPAYVGSSNASTISIPGAYKAQAEGPAPSKDPNNGHKASEAQEPPAPADAEQAKHRDGWNNDIEFLMSCIALSVGLGNVWRFPFIALENGGGAFLIPYLIVLILVGKPVYYLEMLLGQFSSRGSVKVYDFVPILRGIGYGQVLATGIVTTYYATLMALTLRYFVESFYPTLPWSYCRDEWAPSCLDSAPQQGSLVGGNQSAVRTTSAEFYFTNIILREKSSIDDGIGYPSWSLSLTLAVAWLIIAGIMFRGIKSSGKASYFLALFPYVVMLILLVRALTLPGATDGVLYFLKPQWHKLLEPQVWYAAVTQVFFSLAICFGNIIMYSSYNRFGHNIYRDANIVTTLDTFTSLLSGIIIFGILGNLAYENNTTDISSVVNGGPGLAFISYPDAIAKFKVLPQVFSVLFFLMLFVLGIGSNVGMVSCLTTVLKEQFTQLKQWHIVVFISTIGYLLGLLYITPGGQFVLNLLDFFGATFVALVLAIFELVAIGWVYGVKRVCRDVEFMLGIKTSIYYRICWAVITPLLMLAILVYMLVLYEPLKYKDYTYQSGVYVFGWCLSAFGVGQLVIWAVPAVRRQPVELGLWVRIRKAFEPLPNWGPADPKTLRRYQLHVEQANVSSMFQRSGIWHKIYDNIFG</sequence>
<keyword evidence="4 14" id="KW-0812">Transmembrane</keyword>
<evidence type="ECO:0000256" key="1">
    <source>
        <dbReference type="ARBA" id="ARBA00004141"/>
    </source>
</evidence>
<evidence type="ECO:0000256" key="9">
    <source>
        <dbReference type="ARBA" id="ARBA00023065"/>
    </source>
</evidence>
<evidence type="ECO:0000256" key="12">
    <source>
        <dbReference type="ARBA" id="ARBA00023201"/>
    </source>
</evidence>
<evidence type="ECO:0000313" key="18">
    <source>
        <dbReference type="RefSeq" id="XP_017868514.1"/>
    </source>
</evidence>
<feature type="transmembrane region" description="Helical" evidence="16">
    <location>
        <begin position="426"/>
        <end position="451"/>
    </location>
</feature>
<evidence type="ECO:0000256" key="10">
    <source>
        <dbReference type="ARBA" id="ARBA00023136"/>
    </source>
</evidence>
<keyword evidence="8" id="KW-0915">Sodium</keyword>
<keyword evidence="3 14" id="KW-0813">Transport</keyword>
<feature type="region of interest" description="Disordered" evidence="15">
    <location>
        <begin position="1"/>
        <end position="23"/>
    </location>
</feature>
<evidence type="ECO:0000256" key="6">
    <source>
        <dbReference type="ARBA" id="ARBA00022970"/>
    </source>
</evidence>
<evidence type="ECO:0000256" key="2">
    <source>
        <dbReference type="ARBA" id="ARBA00006459"/>
    </source>
</evidence>
<evidence type="ECO:0000256" key="15">
    <source>
        <dbReference type="SAM" id="MobiDB-lite"/>
    </source>
</evidence>
<protein>
    <recommendedName>
        <fullName evidence="14">Transporter</fullName>
    </recommendedName>
</protein>
<evidence type="ECO:0000256" key="5">
    <source>
        <dbReference type="ARBA" id="ARBA00022847"/>
    </source>
</evidence>
<feature type="transmembrane region" description="Helical" evidence="16">
    <location>
        <begin position="325"/>
        <end position="346"/>
    </location>
</feature>
<feature type="transmembrane region" description="Helical" evidence="16">
    <location>
        <begin position="492"/>
        <end position="516"/>
    </location>
</feature>
<feature type="transmembrane region" description="Helical" evidence="16">
    <location>
        <begin position="463"/>
        <end position="480"/>
    </location>
</feature>
<comment type="subcellular location">
    <subcellularLocation>
        <location evidence="1">Membrane</location>
        <topology evidence="1">Multi-pass membrane protein</topology>
    </subcellularLocation>
</comment>
<feature type="compositionally biased region" description="Low complexity" evidence="15">
    <location>
        <begin position="1"/>
        <end position="19"/>
    </location>
</feature>
<dbReference type="SUPFAM" id="SSF161070">
    <property type="entry name" value="SNF-like"/>
    <property type="match status" value="1"/>
</dbReference>
<feature type="transmembrane region" description="Helical" evidence="16">
    <location>
        <begin position="283"/>
        <end position="305"/>
    </location>
</feature>
<feature type="transmembrane region" description="Helical" evidence="16">
    <location>
        <begin position="85"/>
        <end position="102"/>
    </location>
</feature>
<comment type="function">
    <text evidence="13">Unusual broad substrate spectrum amino acid:sodium cotransporter that promotes absorption of the D isomers of essential amino acids. Neutral amino acids are the preferred substrates, especially methionine and phenylalanine.</text>
</comment>
<evidence type="ECO:0000256" key="8">
    <source>
        <dbReference type="ARBA" id="ARBA00023053"/>
    </source>
</evidence>
<evidence type="ECO:0000256" key="7">
    <source>
        <dbReference type="ARBA" id="ARBA00022989"/>
    </source>
</evidence>
<keyword evidence="7 16" id="KW-1133">Transmembrane helix</keyword>
<accession>A0ABM1PMS8</accession>
<feature type="transmembrane region" description="Helical" evidence="16">
    <location>
        <begin position="570"/>
        <end position="592"/>
    </location>
</feature>
<feature type="transmembrane region" description="Helical" evidence="16">
    <location>
        <begin position="164"/>
        <end position="186"/>
    </location>
</feature>
<dbReference type="GeneID" id="108617290"/>
<dbReference type="InterPro" id="IPR000175">
    <property type="entry name" value="Na/ntran_symport"/>
</dbReference>
<reference evidence="18" key="3">
    <citation type="submission" date="2025-08" db="UniProtKB">
        <authorList>
            <consortium name="RefSeq"/>
        </authorList>
    </citation>
    <scope>IDENTIFICATION</scope>
    <source>
        <tissue evidence="18">Whole organism</tissue>
    </source>
</reference>
<evidence type="ECO:0000256" key="16">
    <source>
        <dbReference type="SAM" id="Phobius"/>
    </source>
</evidence>
<dbReference type="Proteomes" id="UP000694904">
    <property type="component" value="Chromosome 5"/>
</dbReference>
<keyword evidence="17" id="KW-1185">Reference proteome</keyword>
<comment type="similarity">
    <text evidence="2 14">Belongs to the sodium:neurotransmitter symporter (SNF) (TC 2.A.22) family.</text>
</comment>
<dbReference type="PANTHER" id="PTHR11616">
    <property type="entry name" value="SODIUM/CHLORIDE DEPENDENT TRANSPORTER"/>
    <property type="match status" value="1"/>
</dbReference>
<feature type="region of interest" description="Disordered" evidence="15">
    <location>
        <begin position="39"/>
        <end position="76"/>
    </location>
</feature>
<dbReference type="PRINTS" id="PR00176">
    <property type="entry name" value="NANEUSMPORT"/>
</dbReference>
<dbReference type="PROSITE" id="PS00610">
    <property type="entry name" value="NA_NEUROTRAN_SYMP_1"/>
    <property type="match status" value="1"/>
</dbReference>
<proteinExistence type="inferred from homology"/>
<feature type="transmembrane region" description="Helical" evidence="16">
    <location>
        <begin position="114"/>
        <end position="134"/>
    </location>
</feature>
<reference evidence="17" key="1">
    <citation type="journal article" date="1997" name="Nucleic Acids Res.">
        <title>tRNAscan-SE: a program for improved detection of transfer RNA genes in genomic sequence.</title>
        <authorList>
            <person name="Lowe T.M."/>
            <person name="Eddy S.R."/>
        </authorList>
    </citation>
    <scope>NUCLEOTIDE SEQUENCE [LARGE SCALE GENOMIC DNA]</scope>
</reference>